<evidence type="ECO:0000313" key="2">
    <source>
        <dbReference type="Proteomes" id="UP000249005"/>
    </source>
</evidence>
<dbReference type="AlphaFoldDB" id="A0A2X4UWD2"/>
<dbReference type="Proteomes" id="UP000249005">
    <property type="component" value="Chromosome 1"/>
</dbReference>
<keyword evidence="2" id="KW-1185">Reference proteome</keyword>
<proteinExistence type="predicted"/>
<dbReference type="EMBL" id="LS483470">
    <property type="protein sequence ID" value="SQI44176.1"/>
    <property type="molecule type" value="Genomic_DNA"/>
</dbReference>
<sequence length="112" mass="13345">MEKNEIYLDMLSWALPHLRNHMTLGIFSRIRDKSCYYESQLIHGFYLTLKYDFFNDIDIDFLNGHARHYYINCSEEKSMLYVTQIKNISKLFALVPDSLKSQLEWEGPSVEL</sequence>
<organism evidence="1 2">
    <name type="scientific">Leminorella richardii</name>
    <dbReference type="NCBI Taxonomy" id="158841"/>
    <lineage>
        <taxon>Bacteria</taxon>
        <taxon>Pseudomonadati</taxon>
        <taxon>Pseudomonadota</taxon>
        <taxon>Gammaproteobacteria</taxon>
        <taxon>Enterobacterales</taxon>
        <taxon>Budviciaceae</taxon>
        <taxon>Leminorella</taxon>
    </lineage>
</organism>
<dbReference type="OrthoDB" id="6919103at2"/>
<protein>
    <submittedName>
        <fullName evidence="1">Uncharacterized protein</fullName>
    </submittedName>
</protein>
<name>A0A2X4UWD2_9GAMM</name>
<evidence type="ECO:0000313" key="1">
    <source>
        <dbReference type="EMBL" id="SQI44176.1"/>
    </source>
</evidence>
<dbReference type="KEGG" id="lri:NCTC12151_03511"/>
<gene>
    <name evidence="1" type="ORF">NCTC12151_03511</name>
</gene>
<dbReference type="RefSeq" id="WP_111741770.1">
    <property type="nucleotide sequence ID" value="NZ_LR698987.1"/>
</dbReference>
<accession>A0A2X4UWD2</accession>
<reference evidence="1 2" key="1">
    <citation type="submission" date="2018-06" db="EMBL/GenBank/DDBJ databases">
        <authorList>
            <consortium name="Pathogen Informatics"/>
            <person name="Doyle S."/>
        </authorList>
    </citation>
    <scope>NUCLEOTIDE SEQUENCE [LARGE SCALE GENOMIC DNA]</scope>
    <source>
        <strain evidence="1 2">NCTC12151</strain>
    </source>
</reference>